<dbReference type="Pfam" id="PF02463">
    <property type="entry name" value="SMC_N"/>
    <property type="match status" value="1"/>
</dbReference>
<evidence type="ECO:0000256" key="4">
    <source>
        <dbReference type="ARBA" id="ARBA00022741"/>
    </source>
</evidence>
<dbReference type="GO" id="GO:0005524">
    <property type="term" value="F:ATP binding"/>
    <property type="evidence" value="ECO:0007669"/>
    <property type="project" value="UniProtKB-KW"/>
</dbReference>
<keyword evidence="10" id="KW-0175">Coiled coil</keyword>
<dbReference type="EMBL" id="CP017111">
    <property type="protein sequence ID" value="AOO64642.1"/>
    <property type="molecule type" value="Genomic_DNA"/>
</dbReference>
<evidence type="ECO:0000256" key="5">
    <source>
        <dbReference type="ARBA" id="ARBA00022763"/>
    </source>
</evidence>
<protein>
    <recommendedName>
        <fullName evidence="3 9">DNA repair protein RecN</fullName>
    </recommendedName>
    <alternativeName>
        <fullName evidence="8 9">Recombination protein N</fullName>
    </alternativeName>
</protein>
<evidence type="ECO:0000256" key="3">
    <source>
        <dbReference type="ARBA" id="ARBA00021315"/>
    </source>
</evidence>
<evidence type="ECO:0000313" key="12">
    <source>
        <dbReference type="EMBL" id="AOO64642.1"/>
    </source>
</evidence>
<reference evidence="13" key="1">
    <citation type="submission" date="2016-08" db="EMBL/GenBank/DDBJ databases">
        <title>Complete genome sequence of the organohalide-respiring Epsilonproteobacterium Sulfurospirillum halorespirans.</title>
        <authorList>
            <person name="Goris T."/>
            <person name="Zimmermann J."/>
            <person name="Schenz B."/>
            <person name="Lemos M."/>
            <person name="Hackermueller J."/>
            <person name="Diekert G."/>
        </authorList>
    </citation>
    <scope>NUCLEOTIDE SEQUENCE [LARGE SCALE GENOMIC DNA]</scope>
    <source>
        <strain>DSM 13726</strain>
        <strain evidence="13">PCE-M2</strain>
    </source>
</reference>
<dbReference type="SMART" id="SM00382">
    <property type="entry name" value="AAA"/>
    <property type="match status" value="1"/>
</dbReference>
<comment type="similarity">
    <text evidence="2 9">Belongs to the RecN family.</text>
</comment>
<dbReference type="InterPro" id="IPR003395">
    <property type="entry name" value="RecF/RecN/SMC_N"/>
</dbReference>
<dbReference type="GO" id="GO:0006310">
    <property type="term" value="P:DNA recombination"/>
    <property type="evidence" value="ECO:0007669"/>
    <property type="project" value="InterPro"/>
</dbReference>
<name>A0A1D7THX9_9BACT</name>
<dbReference type="GO" id="GO:0043590">
    <property type="term" value="C:bacterial nucleoid"/>
    <property type="evidence" value="ECO:0007669"/>
    <property type="project" value="TreeGrafter"/>
</dbReference>
<evidence type="ECO:0000256" key="1">
    <source>
        <dbReference type="ARBA" id="ARBA00003618"/>
    </source>
</evidence>
<evidence type="ECO:0000256" key="2">
    <source>
        <dbReference type="ARBA" id="ARBA00009441"/>
    </source>
</evidence>
<dbReference type="Proteomes" id="UP000094609">
    <property type="component" value="Chromosome"/>
</dbReference>
<dbReference type="STRING" id="1193502.SHALO_0861"/>
<feature type="coiled-coil region" evidence="10">
    <location>
        <begin position="151"/>
        <end position="185"/>
    </location>
</feature>
<dbReference type="InterPro" id="IPR003593">
    <property type="entry name" value="AAA+_ATPase"/>
</dbReference>
<dbReference type="PIRSF" id="PIRSF003128">
    <property type="entry name" value="RecN"/>
    <property type="match status" value="1"/>
</dbReference>
<evidence type="ECO:0000313" key="13">
    <source>
        <dbReference type="Proteomes" id="UP000094609"/>
    </source>
</evidence>
<keyword evidence="6" id="KW-0067">ATP-binding</keyword>
<dbReference type="GO" id="GO:0006281">
    <property type="term" value="P:DNA repair"/>
    <property type="evidence" value="ECO:0007669"/>
    <property type="project" value="UniProtKB-KW"/>
</dbReference>
<evidence type="ECO:0000256" key="7">
    <source>
        <dbReference type="ARBA" id="ARBA00023204"/>
    </source>
</evidence>
<keyword evidence="4" id="KW-0547">Nucleotide-binding</keyword>
<evidence type="ECO:0000256" key="6">
    <source>
        <dbReference type="ARBA" id="ARBA00022840"/>
    </source>
</evidence>
<comment type="function">
    <text evidence="1 9">May be involved in recombinational repair of damaged DNA.</text>
</comment>
<evidence type="ECO:0000256" key="10">
    <source>
        <dbReference type="SAM" id="Coils"/>
    </source>
</evidence>
<dbReference type="Gene3D" id="3.40.50.300">
    <property type="entry name" value="P-loop containing nucleotide triphosphate hydrolases"/>
    <property type="match status" value="2"/>
</dbReference>
<dbReference type="AlphaFoldDB" id="A0A1D7THX9"/>
<dbReference type="PANTHER" id="PTHR11059:SF0">
    <property type="entry name" value="DNA REPAIR PROTEIN RECN"/>
    <property type="match status" value="1"/>
</dbReference>
<feature type="coiled-coil region" evidence="10">
    <location>
        <begin position="250"/>
        <end position="329"/>
    </location>
</feature>
<dbReference type="InterPro" id="IPR004604">
    <property type="entry name" value="DNA_recomb/repair_RecN"/>
</dbReference>
<dbReference type="SUPFAM" id="SSF52540">
    <property type="entry name" value="P-loop containing nucleoside triphosphate hydrolases"/>
    <property type="match status" value="1"/>
</dbReference>
<dbReference type="InterPro" id="IPR027417">
    <property type="entry name" value="P-loop_NTPase"/>
</dbReference>
<accession>A0A1D7THX9</accession>
<keyword evidence="7 9" id="KW-0234">DNA repair</keyword>
<dbReference type="KEGG" id="shal:SHALO_0861"/>
<dbReference type="PATRIC" id="fig|1193502.14.peg.869"/>
<evidence type="ECO:0000256" key="9">
    <source>
        <dbReference type="PIRNR" id="PIRNR003128"/>
    </source>
</evidence>
<keyword evidence="13" id="KW-1185">Reference proteome</keyword>
<gene>
    <name evidence="12" type="ORF">SHALO_0861</name>
</gene>
<keyword evidence="5 9" id="KW-0227">DNA damage</keyword>
<organism evidence="12 13">
    <name type="scientific">Sulfurospirillum halorespirans DSM 13726</name>
    <dbReference type="NCBI Taxonomy" id="1193502"/>
    <lineage>
        <taxon>Bacteria</taxon>
        <taxon>Pseudomonadati</taxon>
        <taxon>Campylobacterota</taxon>
        <taxon>Epsilonproteobacteria</taxon>
        <taxon>Campylobacterales</taxon>
        <taxon>Sulfurospirillaceae</taxon>
        <taxon>Sulfurospirillum</taxon>
    </lineage>
</organism>
<evidence type="ECO:0000256" key="8">
    <source>
        <dbReference type="ARBA" id="ARBA00033408"/>
    </source>
</evidence>
<sequence>MGASVIERLLIKNHLSFSECDIAFEKGLVVFSGPSGAGKSVLMQGLLSLFGYGDVHADVIEAVVGEKLGLEAFGFEEEEPNIFKFLKAKNARYFINTQAVSKKGMVELSRTFVNYLSVKDNSEFENSRLLSLLDGVCARQEPDHHEVVSKFETLFGEYKTFKEELKQIEAEEQKVEDLKEFARFEIAKINEVSPKIGEDEELLRFKKSLSKKEKIEAAMQKAGSIFELESSVIEVLTLIETNSSFFDACMNELRLVFEKQNETLEALEEIDVESLLDRIEKIAQLKKRYGSIEEALAHKHKREEELARYENIAFEKSQLEKTVATYEREVTQKSLHISQTRQTYLPLLEARLNDYLSQLYMPSLNLRLEEGAMSELGCDALHVNLGKVDLKKISSGEYNRVRLAFLATQNEFLLSRGGVLILDEIDANLSGKESMSVANVLKTLSLKYQIFAISHQPQLSSVANQHFLVTKDALHVSHVVPLGDAERIVELARMVSGENVSDEAIVFAKSLLESANL</sequence>
<evidence type="ECO:0000259" key="11">
    <source>
        <dbReference type="SMART" id="SM00382"/>
    </source>
</evidence>
<dbReference type="GO" id="GO:0009432">
    <property type="term" value="P:SOS response"/>
    <property type="evidence" value="ECO:0007669"/>
    <property type="project" value="TreeGrafter"/>
</dbReference>
<dbReference type="PANTHER" id="PTHR11059">
    <property type="entry name" value="DNA REPAIR PROTEIN RECN"/>
    <property type="match status" value="1"/>
</dbReference>
<feature type="domain" description="AAA+ ATPase" evidence="11">
    <location>
        <begin position="25"/>
        <end position="486"/>
    </location>
</feature>
<proteinExistence type="inferred from homology"/>